<sequence length="118" mass="13685">MFIVTLVVFNWNHAQSRHWWNRINKSYTYRSKHIATGKKGNYEIEVPGDYKESDCDVILVRSPRQDCNDPTRKWRKTKVVLTISGGVKGNVCVAKSLGFKKRTPLPGCNKVLKEMRLF</sequence>
<gene>
    <name evidence="3" type="ORF">ES332_A08G193300v1</name>
</gene>
<evidence type="ECO:0000313" key="4">
    <source>
        <dbReference type="Proteomes" id="UP000322667"/>
    </source>
</evidence>
<dbReference type="PANTHER" id="PTHR31614">
    <property type="entry name" value="PROTEIN DOWNSTREAM OF FLC-RELATED"/>
    <property type="match status" value="1"/>
</dbReference>
<organism evidence="3 4">
    <name type="scientific">Gossypium tomentosum</name>
    <name type="common">Hawaiian cotton</name>
    <name type="synonym">Gossypium sandvicense</name>
    <dbReference type="NCBI Taxonomy" id="34277"/>
    <lineage>
        <taxon>Eukaryota</taxon>
        <taxon>Viridiplantae</taxon>
        <taxon>Streptophyta</taxon>
        <taxon>Embryophyta</taxon>
        <taxon>Tracheophyta</taxon>
        <taxon>Spermatophyta</taxon>
        <taxon>Magnoliopsida</taxon>
        <taxon>eudicotyledons</taxon>
        <taxon>Gunneridae</taxon>
        <taxon>Pentapetalae</taxon>
        <taxon>rosids</taxon>
        <taxon>malvids</taxon>
        <taxon>Malvales</taxon>
        <taxon>Malvaceae</taxon>
        <taxon>Malvoideae</taxon>
        <taxon>Gossypium</taxon>
    </lineage>
</organism>
<protein>
    <submittedName>
        <fullName evidence="3">Uncharacterized protein</fullName>
    </submittedName>
</protein>
<proteinExistence type="inferred from homology"/>
<dbReference type="EMBL" id="CM017617">
    <property type="protein sequence ID" value="TYI15538.1"/>
    <property type="molecule type" value="Genomic_DNA"/>
</dbReference>
<dbReference type="Proteomes" id="UP000322667">
    <property type="component" value="Chromosome A08"/>
</dbReference>
<dbReference type="InterPro" id="IPR006041">
    <property type="entry name" value="Pollen_Ole_e1_allergen"/>
</dbReference>
<evidence type="ECO:0000256" key="2">
    <source>
        <dbReference type="ARBA" id="ARBA00023157"/>
    </source>
</evidence>
<dbReference type="PANTHER" id="PTHR31614:SF20">
    <property type="entry name" value="POLLEN PROTEIN OLE E I-LIKE PROTEIN"/>
    <property type="match status" value="1"/>
</dbReference>
<accession>A0A5D2PGW3</accession>
<evidence type="ECO:0000313" key="3">
    <source>
        <dbReference type="EMBL" id="TYI15538.1"/>
    </source>
</evidence>
<dbReference type="AlphaFoldDB" id="A0A5D2PGW3"/>
<keyword evidence="4" id="KW-1185">Reference proteome</keyword>
<evidence type="ECO:0000256" key="1">
    <source>
        <dbReference type="ARBA" id="ARBA00010049"/>
    </source>
</evidence>
<keyword evidence="2" id="KW-1015">Disulfide bond</keyword>
<name>A0A5D2PGW3_GOSTO</name>
<dbReference type="Pfam" id="PF01190">
    <property type="entry name" value="Pollen_Ole_e_1"/>
    <property type="match status" value="1"/>
</dbReference>
<comment type="similarity">
    <text evidence="1">Belongs to the Ole e I family.</text>
</comment>
<reference evidence="3 4" key="1">
    <citation type="submission" date="2019-07" db="EMBL/GenBank/DDBJ databases">
        <title>WGS assembly of Gossypium tomentosum.</title>
        <authorList>
            <person name="Chen Z.J."/>
            <person name="Sreedasyam A."/>
            <person name="Ando A."/>
            <person name="Song Q."/>
            <person name="De L."/>
            <person name="Hulse-Kemp A."/>
            <person name="Ding M."/>
            <person name="Ye W."/>
            <person name="Kirkbride R."/>
            <person name="Jenkins J."/>
            <person name="Plott C."/>
            <person name="Lovell J."/>
            <person name="Lin Y.-M."/>
            <person name="Vaughn R."/>
            <person name="Liu B."/>
            <person name="Li W."/>
            <person name="Simpson S."/>
            <person name="Scheffler B."/>
            <person name="Saski C."/>
            <person name="Grover C."/>
            <person name="Hu G."/>
            <person name="Conover J."/>
            <person name="Carlson J."/>
            <person name="Shu S."/>
            <person name="Boston L."/>
            <person name="Williams M."/>
            <person name="Peterson D."/>
            <person name="Mcgee K."/>
            <person name="Jones D."/>
            <person name="Wendel J."/>
            <person name="Stelly D."/>
            <person name="Grimwood J."/>
            <person name="Schmutz J."/>
        </authorList>
    </citation>
    <scope>NUCLEOTIDE SEQUENCE [LARGE SCALE GENOMIC DNA]</scope>
    <source>
        <strain evidence="3">7179.01</strain>
    </source>
</reference>